<keyword evidence="4" id="KW-1185">Reference proteome</keyword>
<evidence type="ECO:0000256" key="1">
    <source>
        <dbReference type="ARBA" id="ARBA00006484"/>
    </source>
</evidence>
<dbReference type="AlphaFoldDB" id="A0A2V1HS77"/>
<protein>
    <submittedName>
        <fullName evidence="3">Short-chain dehydrogenase</fullName>
    </submittedName>
</protein>
<comment type="caution">
    <text evidence="3">The sequence shown here is derived from an EMBL/GenBank/DDBJ whole genome shotgun (WGS) entry which is preliminary data.</text>
</comment>
<dbReference type="PRINTS" id="PR00080">
    <property type="entry name" value="SDRFAMILY"/>
</dbReference>
<dbReference type="PANTHER" id="PTHR42879">
    <property type="entry name" value="3-OXOACYL-(ACYL-CARRIER-PROTEIN) REDUCTASE"/>
    <property type="match status" value="1"/>
</dbReference>
<dbReference type="Proteomes" id="UP000244893">
    <property type="component" value="Unassembled WGS sequence"/>
</dbReference>
<dbReference type="OrthoDB" id="517007at2"/>
<organism evidence="3 4">
    <name type="scientific">Amnibacterium flavum</name>
    <dbReference type="NCBI Taxonomy" id="2173173"/>
    <lineage>
        <taxon>Bacteria</taxon>
        <taxon>Bacillati</taxon>
        <taxon>Actinomycetota</taxon>
        <taxon>Actinomycetes</taxon>
        <taxon>Micrococcales</taxon>
        <taxon>Microbacteriaceae</taxon>
        <taxon>Amnibacterium</taxon>
    </lineage>
</organism>
<gene>
    <name evidence="3" type="ORF">DDQ50_12540</name>
</gene>
<keyword evidence="2" id="KW-0560">Oxidoreductase</keyword>
<evidence type="ECO:0000313" key="3">
    <source>
        <dbReference type="EMBL" id="PVZ94522.1"/>
    </source>
</evidence>
<name>A0A2V1HS77_9MICO</name>
<dbReference type="CDD" id="cd05233">
    <property type="entry name" value="SDR_c"/>
    <property type="match status" value="1"/>
</dbReference>
<proteinExistence type="inferred from homology"/>
<dbReference type="Gene3D" id="3.40.50.720">
    <property type="entry name" value="NAD(P)-binding Rossmann-like Domain"/>
    <property type="match status" value="1"/>
</dbReference>
<dbReference type="InterPro" id="IPR036291">
    <property type="entry name" value="NAD(P)-bd_dom_sf"/>
</dbReference>
<dbReference type="InterPro" id="IPR002347">
    <property type="entry name" value="SDR_fam"/>
</dbReference>
<dbReference type="InterPro" id="IPR050259">
    <property type="entry name" value="SDR"/>
</dbReference>
<dbReference type="Pfam" id="PF13561">
    <property type="entry name" value="adh_short_C2"/>
    <property type="match status" value="1"/>
</dbReference>
<sequence length="251" mass="25288">MATYDVADRSAIVTGGASGIGKAIATLLAANGASVLITDLNATAIDEVVAELKDAGGSVAGLAGDVSDPEHSVEAVRKAGELAPLKIAVNNAGIGGPSEPIGDYPLDGWRKVIEINLNSVMYGMRAQLPAMVANGGGSIVNMASILGSVGFANSSAYVTAKHGVVGLTQNGALEYAPQGVRVNAIGPGFIKTPLVEANLSADALTFLESKHALGRLGDPEEVATVTAFLASDAASFVTGSYWTVDGGYTAQ</sequence>
<accession>A0A2V1HS77</accession>
<reference evidence="3 4" key="1">
    <citation type="submission" date="2018-05" db="EMBL/GenBank/DDBJ databases">
        <title>Amnibacterium sp. M8JJ-5, whole genome shotgun sequence.</title>
        <authorList>
            <person name="Tuo L."/>
        </authorList>
    </citation>
    <scope>NUCLEOTIDE SEQUENCE [LARGE SCALE GENOMIC DNA]</scope>
    <source>
        <strain evidence="3 4">M8JJ-5</strain>
    </source>
</reference>
<dbReference type="RefSeq" id="WP_116757033.1">
    <property type="nucleotide sequence ID" value="NZ_JBHUEX010000001.1"/>
</dbReference>
<dbReference type="PROSITE" id="PS00061">
    <property type="entry name" value="ADH_SHORT"/>
    <property type="match status" value="1"/>
</dbReference>
<evidence type="ECO:0000313" key="4">
    <source>
        <dbReference type="Proteomes" id="UP000244893"/>
    </source>
</evidence>
<dbReference type="PRINTS" id="PR00081">
    <property type="entry name" value="GDHRDH"/>
</dbReference>
<dbReference type="PANTHER" id="PTHR42879:SF2">
    <property type="entry name" value="3-OXOACYL-[ACYL-CARRIER-PROTEIN] REDUCTASE FABG"/>
    <property type="match status" value="1"/>
</dbReference>
<dbReference type="SUPFAM" id="SSF51735">
    <property type="entry name" value="NAD(P)-binding Rossmann-fold domains"/>
    <property type="match status" value="1"/>
</dbReference>
<dbReference type="NCBIfam" id="NF005559">
    <property type="entry name" value="PRK07231.1"/>
    <property type="match status" value="1"/>
</dbReference>
<dbReference type="EMBL" id="QEOP01000002">
    <property type="protein sequence ID" value="PVZ94522.1"/>
    <property type="molecule type" value="Genomic_DNA"/>
</dbReference>
<dbReference type="GO" id="GO:0032787">
    <property type="term" value="P:monocarboxylic acid metabolic process"/>
    <property type="evidence" value="ECO:0007669"/>
    <property type="project" value="UniProtKB-ARBA"/>
</dbReference>
<evidence type="ECO:0000256" key="2">
    <source>
        <dbReference type="ARBA" id="ARBA00023002"/>
    </source>
</evidence>
<comment type="similarity">
    <text evidence="1">Belongs to the short-chain dehydrogenases/reductases (SDR) family.</text>
</comment>
<dbReference type="InterPro" id="IPR020904">
    <property type="entry name" value="Sc_DH/Rdtase_CS"/>
</dbReference>
<dbReference type="GO" id="GO:0016491">
    <property type="term" value="F:oxidoreductase activity"/>
    <property type="evidence" value="ECO:0007669"/>
    <property type="project" value="UniProtKB-KW"/>
</dbReference>
<dbReference type="FunFam" id="3.40.50.720:FF:000084">
    <property type="entry name" value="Short-chain dehydrogenase reductase"/>
    <property type="match status" value="1"/>
</dbReference>